<comment type="caution">
    <text evidence="1">The sequence shown here is derived from an EMBL/GenBank/DDBJ whole genome shotgun (WGS) entry which is preliminary data.</text>
</comment>
<reference evidence="1 2" key="1">
    <citation type="submission" date="2016-10" db="EMBL/GenBank/DDBJ databases">
        <authorList>
            <person name="Varghese N."/>
            <person name="Submissions S."/>
        </authorList>
    </citation>
    <scope>NUCLEOTIDE SEQUENCE [LARGE SCALE GENOMIC DNA]</scope>
    <source>
        <strain evidence="1 2">WC1T17</strain>
    </source>
</reference>
<protein>
    <recommendedName>
        <fullName evidence="3">HAD family hydrolase</fullName>
    </recommendedName>
</protein>
<gene>
    <name evidence="1" type="ORF">SAMN05216431_11818</name>
</gene>
<name>A0ABY1AEI9_9LACO</name>
<evidence type="ECO:0008006" key="3">
    <source>
        <dbReference type="Google" id="ProtNLM"/>
    </source>
</evidence>
<proteinExistence type="predicted"/>
<dbReference type="Proteomes" id="UP000182089">
    <property type="component" value="Unassembled WGS sequence"/>
</dbReference>
<organism evidence="1 2">
    <name type="scientific">Ligilactobacillus ruminis</name>
    <dbReference type="NCBI Taxonomy" id="1623"/>
    <lineage>
        <taxon>Bacteria</taxon>
        <taxon>Bacillati</taxon>
        <taxon>Bacillota</taxon>
        <taxon>Bacilli</taxon>
        <taxon>Lactobacillales</taxon>
        <taxon>Lactobacillaceae</taxon>
        <taxon>Ligilactobacillus</taxon>
    </lineage>
</organism>
<evidence type="ECO:0000313" key="1">
    <source>
        <dbReference type="EMBL" id="SEM98793.1"/>
    </source>
</evidence>
<evidence type="ECO:0000313" key="2">
    <source>
        <dbReference type="Proteomes" id="UP000182089"/>
    </source>
</evidence>
<dbReference type="Pfam" id="PF01503">
    <property type="entry name" value="PRA-PH"/>
    <property type="match status" value="1"/>
</dbReference>
<dbReference type="Gene3D" id="1.10.3420.10">
    <property type="entry name" value="putative ntp pyrophosphohydrolase like domain"/>
    <property type="match status" value="1"/>
</dbReference>
<accession>A0ABY1AEI9</accession>
<sequence>MDDIYQMAQMFHQKFDDRAPKKPVALTDKEAGFRAEFMLEELFEFLVADTEDKEEIKARAKAFHEALDRAVNKSLTKVRPQNETIVKQSDALGDLIYLAYGTFVLMGVDPKDIINSIHQANMDKLFADGKPHYDERTHKVLKPASWQGPEAGIKAAIEKQK</sequence>
<dbReference type="EMBL" id="FOCC01000018">
    <property type="protein sequence ID" value="SEM98793.1"/>
    <property type="molecule type" value="Genomic_DNA"/>
</dbReference>
<dbReference type="InterPro" id="IPR021130">
    <property type="entry name" value="PRib-ATP_PPHydrolase-like"/>
</dbReference>
<dbReference type="InterPro" id="IPR023292">
    <property type="entry name" value="NTP_PyroPHydrolase-like_dom_sf"/>
</dbReference>